<reference evidence="1 2" key="1">
    <citation type="journal article" date="2019" name="Nat. Ecol. Evol.">
        <title>Megaphylogeny resolves global patterns of mushroom evolution.</title>
        <authorList>
            <person name="Varga T."/>
            <person name="Krizsan K."/>
            <person name="Foldi C."/>
            <person name="Dima B."/>
            <person name="Sanchez-Garcia M."/>
            <person name="Sanchez-Ramirez S."/>
            <person name="Szollosi G.J."/>
            <person name="Szarkandi J.G."/>
            <person name="Papp V."/>
            <person name="Albert L."/>
            <person name="Andreopoulos W."/>
            <person name="Angelini C."/>
            <person name="Antonin V."/>
            <person name="Barry K.W."/>
            <person name="Bougher N.L."/>
            <person name="Buchanan P."/>
            <person name="Buyck B."/>
            <person name="Bense V."/>
            <person name="Catcheside P."/>
            <person name="Chovatia M."/>
            <person name="Cooper J."/>
            <person name="Damon W."/>
            <person name="Desjardin D."/>
            <person name="Finy P."/>
            <person name="Geml J."/>
            <person name="Haridas S."/>
            <person name="Hughes K."/>
            <person name="Justo A."/>
            <person name="Karasinski D."/>
            <person name="Kautmanova I."/>
            <person name="Kiss B."/>
            <person name="Kocsube S."/>
            <person name="Kotiranta H."/>
            <person name="LaButti K.M."/>
            <person name="Lechner B.E."/>
            <person name="Liimatainen K."/>
            <person name="Lipzen A."/>
            <person name="Lukacs Z."/>
            <person name="Mihaltcheva S."/>
            <person name="Morgado L.N."/>
            <person name="Niskanen T."/>
            <person name="Noordeloos M.E."/>
            <person name="Ohm R.A."/>
            <person name="Ortiz-Santana B."/>
            <person name="Ovrebo C."/>
            <person name="Racz N."/>
            <person name="Riley R."/>
            <person name="Savchenko A."/>
            <person name="Shiryaev A."/>
            <person name="Soop K."/>
            <person name="Spirin V."/>
            <person name="Szebenyi C."/>
            <person name="Tomsovsky M."/>
            <person name="Tulloss R.E."/>
            <person name="Uehling J."/>
            <person name="Grigoriev I.V."/>
            <person name="Vagvolgyi C."/>
            <person name="Papp T."/>
            <person name="Martin F.M."/>
            <person name="Miettinen O."/>
            <person name="Hibbett D.S."/>
            <person name="Nagy L.G."/>
        </authorList>
    </citation>
    <scope>NUCLEOTIDE SEQUENCE [LARGE SCALE GENOMIC DNA]</scope>
    <source>
        <strain evidence="1 2">NL-1719</strain>
    </source>
</reference>
<gene>
    <name evidence="1" type="ORF">BDN72DRAFT_964500</name>
</gene>
<proteinExistence type="predicted"/>
<sequence>MLLSGLRTHHFTRYLTVQFGWYLQQRLAGLGCRSRDPYSERAKPSSARGWTHFLAFGLAPSLFSTELIIHILVAIPEPRALAYHYRELTDPPFIVHSRSKLKKDSDWSFKVDLSCTLNVMLVQMDGGRPSVCTGAHLGIPTLSLYLLLVKQKKQPGGDSTTCTTCLSPEPDEEDSTHNKKVSVEDTDSQGLPSPGGVERSSGYPDFSHLVGLAGRPAADIVNGPGIDGRLLPFGDKSWPRDD</sequence>
<accession>A0ACD3ACF6</accession>
<dbReference type="Proteomes" id="UP000308600">
    <property type="component" value="Unassembled WGS sequence"/>
</dbReference>
<keyword evidence="2" id="KW-1185">Reference proteome</keyword>
<name>A0ACD3ACF6_9AGAR</name>
<evidence type="ECO:0000313" key="2">
    <source>
        <dbReference type="Proteomes" id="UP000308600"/>
    </source>
</evidence>
<evidence type="ECO:0000313" key="1">
    <source>
        <dbReference type="EMBL" id="TFK62527.1"/>
    </source>
</evidence>
<organism evidence="1 2">
    <name type="scientific">Pluteus cervinus</name>
    <dbReference type="NCBI Taxonomy" id="181527"/>
    <lineage>
        <taxon>Eukaryota</taxon>
        <taxon>Fungi</taxon>
        <taxon>Dikarya</taxon>
        <taxon>Basidiomycota</taxon>
        <taxon>Agaricomycotina</taxon>
        <taxon>Agaricomycetes</taxon>
        <taxon>Agaricomycetidae</taxon>
        <taxon>Agaricales</taxon>
        <taxon>Pluteineae</taxon>
        <taxon>Pluteaceae</taxon>
        <taxon>Pluteus</taxon>
    </lineage>
</organism>
<dbReference type="EMBL" id="ML208576">
    <property type="protein sequence ID" value="TFK62527.1"/>
    <property type="molecule type" value="Genomic_DNA"/>
</dbReference>
<protein>
    <submittedName>
        <fullName evidence="1">Uncharacterized protein</fullName>
    </submittedName>
</protein>